<comment type="caution">
    <text evidence="1">The sequence shown here is derived from an EMBL/GenBank/DDBJ whole genome shotgun (WGS) entry which is preliminary data.</text>
</comment>
<organism evidence="1 2">
    <name type="scientific">Lindgomyces ingoldianus</name>
    <dbReference type="NCBI Taxonomy" id="673940"/>
    <lineage>
        <taxon>Eukaryota</taxon>
        <taxon>Fungi</taxon>
        <taxon>Dikarya</taxon>
        <taxon>Ascomycota</taxon>
        <taxon>Pezizomycotina</taxon>
        <taxon>Dothideomycetes</taxon>
        <taxon>Pleosporomycetidae</taxon>
        <taxon>Pleosporales</taxon>
        <taxon>Lindgomycetaceae</taxon>
        <taxon>Lindgomyces</taxon>
    </lineage>
</organism>
<protein>
    <submittedName>
        <fullName evidence="1">Uncharacterized protein</fullName>
    </submittedName>
</protein>
<sequence length="145" mass="16027">MNRSPYRPRPPDLACSPRLPLFPQLGSFLISFCTRPIGVNGIPRSLSPHALPYASEWIPTAFGPILSDELIFEAPAVPLFPQVFSRTSSLFLSPHALPYASEWIHTAFGPIVLPVLLQYNFPPFPDEENTLTCSTTQEILVLGPP</sequence>
<gene>
    <name evidence="1" type="ORF">BDR25DRAFT_354719</name>
</gene>
<evidence type="ECO:0000313" key="2">
    <source>
        <dbReference type="Proteomes" id="UP000799755"/>
    </source>
</evidence>
<dbReference type="Proteomes" id="UP000799755">
    <property type="component" value="Unassembled WGS sequence"/>
</dbReference>
<dbReference type="EMBL" id="MU003505">
    <property type="protein sequence ID" value="KAF2471472.1"/>
    <property type="molecule type" value="Genomic_DNA"/>
</dbReference>
<name>A0ACB6QZF0_9PLEO</name>
<reference evidence="1" key="1">
    <citation type="journal article" date="2020" name="Stud. Mycol.">
        <title>101 Dothideomycetes genomes: a test case for predicting lifestyles and emergence of pathogens.</title>
        <authorList>
            <person name="Haridas S."/>
            <person name="Albert R."/>
            <person name="Binder M."/>
            <person name="Bloem J."/>
            <person name="Labutti K."/>
            <person name="Salamov A."/>
            <person name="Andreopoulos B."/>
            <person name="Baker S."/>
            <person name="Barry K."/>
            <person name="Bills G."/>
            <person name="Bluhm B."/>
            <person name="Cannon C."/>
            <person name="Castanera R."/>
            <person name="Culley D."/>
            <person name="Daum C."/>
            <person name="Ezra D."/>
            <person name="Gonzalez J."/>
            <person name="Henrissat B."/>
            <person name="Kuo A."/>
            <person name="Liang C."/>
            <person name="Lipzen A."/>
            <person name="Lutzoni F."/>
            <person name="Magnuson J."/>
            <person name="Mondo S."/>
            <person name="Nolan M."/>
            <person name="Ohm R."/>
            <person name="Pangilinan J."/>
            <person name="Park H.-J."/>
            <person name="Ramirez L."/>
            <person name="Alfaro M."/>
            <person name="Sun H."/>
            <person name="Tritt A."/>
            <person name="Yoshinaga Y."/>
            <person name="Zwiers L.-H."/>
            <person name="Turgeon B."/>
            <person name="Goodwin S."/>
            <person name="Spatafora J."/>
            <person name="Crous P."/>
            <person name="Grigoriev I."/>
        </authorList>
    </citation>
    <scope>NUCLEOTIDE SEQUENCE</scope>
    <source>
        <strain evidence="1">ATCC 200398</strain>
    </source>
</reference>
<evidence type="ECO:0000313" key="1">
    <source>
        <dbReference type="EMBL" id="KAF2471472.1"/>
    </source>
</evidence>
<accession>A0ACB6QZF0</accession>
<keyword evidence="2" id="KW-1185">Reference proteome</keyword>
<proteinExistence type="predicted"/>